<protein>
    <recommendedName>
        <fullName evidence="4">FAD dependent oxidoreductase</fullName>
    </recommendedName>
</protein>
<proteinExistence type="predicted"/>
<dbReference type="Gene3D" id="1.10.405.20">
    <property type="match status" value="1"/>
</dbReference>
<dbReference type="EMBL" id="MJBS01000069">
    <property type="protein sequence ID" value="OHE96494.1"/>
    <property type="molecule type" value="Genomic_DNA"/>
</dbReference>
<evidence type="ECO:0000313" key="3">
    <source>
        <dbReference type="Proteomes" id="UP000176998"/>
    </source>
</evidence>
<evidence type="ECO:0000313" key="2">
    <source>
        <dbReference type="EMBL" id="OHE96494.1"/>
    </source>
</evidence>
<keyword evidence="3" id="KW-1185">Reference proteome</keyword>
<keyword evidence="1" id="KW-0732">Signal</keyword>
<accession>A0A1G4B515</accession>
<sequence length="462" mass="50851">MVLGRILSFAVAATAAATNYGSTVFDTDVVIIGGGGSGAYAAVRLREDFGKQILVVEKTSRLGGHTQTWYDPATNKPFNYGVEAFTNISASVNFFARFNVSVKRPEWGQAQRLYADFRNGEVLNYTTPSSDDVTSAMAKYGEQWNRYADLLLPTSFGFPTGDDIPVDLLLPWNEFAKKYHLEAVSPTIWSTVGVDLTKALMIDVWKSYYPTVTGFAPASGDNSEIWHRVEELLGKDVMYESQVISTERSDNGVRLRVMGRDGAISQINAKRLLISIGPETMAKEVFSLDDHEVEVLSSTSGNRYYTGLVSHPSLPPQVIVNTAPEGVGANYLAYPATPYLASFLYKGNSSAGPIYRSLVIASKETGFEDAKSIVRNSLQKLMDAGTVVQGDVSKIDFKTFDDHGMLYRRWDAEQLRGGIVSQANALQGLRSTWYTGAYWMNNNAAMLWNTTDAILPKMLVGF</sequence>
<dbReference type="InterPro" id="IPR036188">
    <property type="entry name" value="FAD/NAD-bd_sf"/>
</dbReference>
<gene>
    <name evidence="2" type="ORF">CORC01_08257</name>
</gene>
<dbReference type="AlphaFoldDB" id="A0A1G4B515"/>
<name>A0A1G4B515_9PEZI</name>
<dbReference type="GeneID" id="34561400"/>
<evidence type="ECO:0008006" key="4">
    <source>
        <dbReference type="Google" id="ProtNLM"/>
    </source>
</evidence>
<feature type="signal peptide" evidence="1">
    <location>
        <begin position="1"/>
        <end position="17"/>
    </location>
</feature>
<dbReference type="Gene3D" id="3.50.50.60">
    <property type="entry name" value="FAD/NAD(P)-binding domain"/>
    <property type="match status" value="1"/>
</dbReference>
<evidence type="ECO:0000256" key="1">
    <source>
        <dbReference type="SAM" id="SignalP"/>
    </source>
</evidence>
<dbReference type="Gene3D" id="3.30.70.1990">
    <property type="match status" value="1"/>
</dbReference>
<dbReference type="Proteomes" id="UP000176998">
    <property type="component" value="Unassembled WGS sequence"/>
</dbReference>
<dbReference type="Pfam" id="PF13450">
    <property type="entry name" value="NAD_binding_8"/>
    <property type="match status" value="1"/>
</dbReference>
<organism evidence="2 3">
    <name type="scientific">Colletotrichum orchidophilum</name>
    <dbReference type="NCBI Taxonomy" id="1209926"/>
    <lineage>
        <taxon>Eukaryota</taxon>
        <taxon>Fungi</taxon>
        <taxon>Dikarya</taxon>
        <taxon>Ascomycota</taxon>
        <taxon>Pezizomycotina</taxon>
        <taxon>Sordariomycetes</taxon>
        <taxon>Hypocreomycetidae</taxon>
        <taxon>Glomerellales</taxon>
        <taxon>Glomerellaceae</taxon>
        <taxon>Colletotrichum</taxon>
    </lineage>
</organism>
<dbReference type="OrthoDB" id="68575at2759"/>
<comment type="caution">
    <text evidence="2">The sequence shown here is derived from an EMBL/GenBank/DDBJ whole genome shotgun (WGS) entry which is preliminary data.</text>
</comment>
<dbReference type="RefSeq" id="XP_022473651.1">
    <property type="nucleotide sequence ID" value="XM_022619890.1"/>
</dbReference>
<feature type="chain" id="PRO_5009602478" description="FAD dependent oxidoreductase" evidence="1">
    <location>
        <begin position="18"/>
        <end position="462"/>
    </location>
</feature>
<dbReference type="SUPFAM" id="SSF51905">
    <property type="entry name" value="FAD/NAD(P)-binding domain"/>
    <property type="match status" value="1"/>
</dbReference>
<reference evidence="2 3" key="1">
    <citation type="submission" date="2016-09" db="EMBL/GenBank/DDBJ databases">
        <authorList>
            <person name="Capua I."/>
            <person name="De Benedictis P."/>
            <person name="Joannis T."/>
            <person name="Lombin L.H."/>
            <person name="Cattoli G."/>
        </authorList>
    </citation>
    <scope>NUCLEOTIDE SEQUENCE [LARGE SCALE GENOMIC DNA]</scope>
    <source>
        <strain evidence="2 3">IMI 309357</strain>
    </source>
</reference>
<dbReference type="STRING" id="1209926.A0A1G4B515"/>